<feature type="region of interest" description="Disordered" evidence="1">
    <location>
        <begin position="20"/>
        <end position="84"/>
    </location>
</feature>
<feature type="compositionally biased region" description="Low complexity" evidence="1">
    <location>
        <begin position="39"/>
        <end position="48"/>
    </location>
</feature>
<dbReference type="EnsemblPlants" id="OB07G14140.1">
    <property type="protein sequence ID" value="OB07G14140.1"/>
    <property type="gene ID" value="OB07G14140"/>
</dbReference>
<feature type="region of interest" description="Disordered" evidence="1">
    <location>
        <begin position="119"/>
        <end position="142"/>
    </location>
</feature>
<keyword evidence="2" id="KW-1133">Transmembrane helix</keyword>
<reference evidence="3" key="2">
    <citation type="submission" date="2013-04" db="UniProtKB">
        <authorList>
            <consortium name="EnsemblPlants"/>
        </authorList>
    </citation>
    <scope>IDENTIFICATION</scope>
</reference>
<evidence type="ECO:0000313" key="3">
    <source>
        <dbReference type="EnsemblPlants" id="OB07G14140.1"/>
    </source>
</evidence>
<feature type="compositionally biased region" description="Polar residues" evidence="1">
    <location>
        <begin position="27"/>
        <end position="36"/>
    </location>
</feature>
<keyword evidence="2" id="KW-0472">Membrane</keyword>
<keyword evidence="4" id="KW-1185">Reference proteome</keyword>
<dbReference type="Proteomes" id="UP000006038">
    <property type="component" value="Chromosome 7"/>
</dbReference>
<organism evidence="3">
    <name type="scientific">Oryza brachyantha</name>
    <name type="common">malo sina</name>
    <dbReference type="NCBI Taxonomy" id="4533"/>
    <lineage>
        <taxon>Eukaryota</taxon>
        <taxon>Viridiplantae</taxon>
        <taxon>Streptophyta</taxon>
        <taxon>Embryophyta</taxon>
        <taxon>Tracheophyta</taxon>
        <taxon>Spermatophyta</taxon>
        <taxon>Magnoliopsida</taxon>
        <taxon>Liliopsida</taxon>
        <taxon>Poales</taxon>
        <taxon>Poaceae</taxon>
        <taxon>BOP clade</taxon>
        <taxon>Oryzoideae</taxon>
        <taxon>Oryzeae</taxon>
        <taxon>Oryzinae</taxon>
        <taxon>Oryza</taxon>
    </lineage>
</organism>
<proteinExistence type="predicted"/>
<protein>
    <submittedName>
        <fullName evidence="3">Uncharacterized protein</fullName>
    </submittedName>
</protein>
<dbReference type="HOGENOM" id="CLU_1820750_0_0_1"/>
<accession>J3MJ32</accession>
<feature type="transmembrane region" description="Helical" evidence="2">
    <location>
        <begin position="95"/>
        <end position="111"/>
    </location>
</feature>
<dbReference type="Gramene" id="OB07G14140.1">
    <property type="protein sequence ID" value="OB07G14140.1"/>
    <property type="gene ID" value="OB07G14140"/>
</dbReference>
<keyword evidence="2" id="KW-0812">Transmembrane</keyword>
<name>J3MJ32_ORYBR</name>
<dbReference type="AlphaFoldDB" id="J3MJ32"/>
<evidence type="ECO:0000256" key="1">
    <source>
        <dbReference type="SAM" id="MobiDB-lite"/>
    </source>
</evidence>
<sequence>NALLLFRLLPSGPPLPWQLPAPGTPPFTKQQRSSGTPHRCCSPSSSSARIRRSWGFDYSQGGGRGGDGEVRGAAGHGGAHRRAVPLPLPADGADVLPPAAAVVVLVLVLLRRRLGRRRLRQQDAAARRRNRGDHPLRRRLEV</sequence>
<feature type="compositionally biased region" description="Basic and acidic residues" evidence="1">
    <location>
        <begin position="132"/>
        <end position="142"/>
    </location>
</feature>
<evidence type="ECO:0000313" key="4">
    <source>
        <dbReference type="Proteomes" id="UP000006038"/>
    </source>
</evidence>
<reference evidence="3" key="1">
    <citation type="journal article" date="2013" name="Nat. Commun.">
        <title>Whole-genome sequencing of Oryza brachyantha reveals mechanisms underlying Oryza genome evolution.</title>
        <authorList>
            <person name="Chen J."/>
            <person name="Huang Q."/>
            <person name="Gao D."/>
            <person name="Wang J."/>
            <person name="Lang Y."/>
            <person name="Liu T."/>
            <person name="Li B."/>
            <person name="Bai Z."/>
            <person name="Luis Goicoechea J."/>
            <person name="Liang C."/>
            <person name="Chen C."/>
            <person name="Zhang W."/>
            <person name="Sun S."/>
            <person name="Liao Y."/>
            <person name="Zhang X."/>
            <person name="Yang L."/>
            <person name="Song C."/>
            <person name="Wang M."/>
            <person name="Shi J."/>
            <person name="Liu G."/>
            <person name="Liu J."/>
            <person name="Zhou H."/>
            <person name="Zhou W."/>
            <person name="Yu Q."/>
            <person name="An N."/>
            <person name="Chen Y."/>
            <person name="Cai Q."/>
            <person name="Wang B."/>
            <person name="Liu B."/>
            <person name="Min J."/>
            <person name="Huang Y."/>
            <person name="Wu H."/>
            <person name="Li Z."/>
            <person name="Zhang Y."/>
            <person name="Yin Y."/>
            <person name="Song W."/>
            <person name="Jiang J."/>
            <person name="Jackson S.A."/>
            <person name="Wing R.A."/>
            <person name="Wang J."/>
            <person name="Chen M."/>
        </authorList>
    </citation>
    <scope>NUCLEOTIDE SEQUENCE [LARGE SCALE GENOMIC DNA]</scope>
    <source>
        <strain evidence="3">cv. IRGC 101232</strain>
    </source>
</reference>
<evidence type="ECO:0000256" key="2">
    <source>
        <dbReference type="SAM" id="Phobius"/>
    </source>
</evidence>